<keyword evidence="3 5" id="KW-0819">tRNA processing</keyword>
<comment type="similarity">
    <text evidence="2 5">Belongs to the pseudouridine synthase TruB family. Type 1 subfamily.</text>
</comment>
<dbReference type="PANTHER" id="PTHR13767:SF2">
    <property type="entry name" value="PSEUDOURIDYLATE SYNTHASE TRUB1"/>
    <property type="match status" value="1"/>
</dbReference>
<dbReference type="InterPro" id="IPR014780">
    <property type="entry name" value="tRNA_psdUridine_synth_TruB"/>
</dbReference>
<dbReference type="EMBL" id="DVND01000005">
    <property type="protein sequence ID" value="HIU47746.1"/>
    <property type="molecule type" value="Genomic_DNA"/>
</dbReference>
<evidence type="ECO:0000256" key="2">
    <source>
        <dbReference type="ARBA" id="ARBA00005642"/>
    </source>
</evidence>
<organism evidence="9 10">
    <name type="scientific">Candidatus Avimonoglobus intestinipullorum</name>
    <dbReference type="NCBI Taxonomy" id="2840699"/>
    <lineage>
        <taxon>Bacteria</taxon>
        <taxon>Bacillati</taxon>
        <taxon>Bacillota</taxon>
        <taxon>Clostridia</taxon>
        <taxon>Eubacteriales</taxon>
        <taxon>Candidatus Avimonoglobus</taxon>
    </lineage>
</organism>
<feature type="domain" description="tRNA pseudouridylate synthase B C-terminal" evidence="8">
    <location>
        <begin position="173"/>
        <end position="231"/>
    </location>
</feature>
<dbReference type="Gene3D" id="3.30.2350.10">
    <property type="entry name" value="Pseudouridine synthase"/>
    <property type="match status" value="1"/>
</dbReference>
<protein>
    <recommendedName>
        <fullName evidence="5">tRNA pseudouridine synthase B</fullName>
        <ecNumber evidence="5">5.4.99.25</ecNumber>
    </recommendedName>
    <alternativeName>
        <fullName evidence="5">tRNA pseudouridine(55) synthase</fullName>
        <shortName evidence="5">Psi55 synthase</shortName>
    </alternativeName>
    <alternativeName>
        <fullName evidence="5">tRNA pseudouridylate synthase</fullName>
    </alternativeName>
    <alternativeName>
        <fullName evidence="5">tRNA-uridine isomerase</fullName>
    </alternativeName>
</protein>
<gene>
    <name evidence="5 9" type="primary">truB</name>
    <name evidence="9" type="ORF">IAB04_00115</name>
</gene>
<feature type="domain" description="Pseudouridine synthase II N-terminal" evidence="6">
    <location>
        <begin position="23"/>
        <end position="172"/>
    </location>
</feature>
<dbReference type="HAMAP" id="MF_01080">
    <property type="entry name" value="TruB_bact"/>
    <property type="match status" value="1"/>
</dbReference>
<dbReference type="InterPro" id="IPR002501">
    <property type="entry name" value="PsdUridine_synth_N"/>
</dbReference>
<evidence type="ECO:0000259" key="7">
    <source>
        <dbReference type="Pfam" id="PF09157"/>
    </source>
</evidence>
<evidence type="ECO:0000256" key="5">
    <source>
        <dbReference type="HAMAP-Rule" id="MF_01080"/>
    </source>
</evidence>
<reference evidence="9" key="1">
    <citation type="submission" date="2020-10" db="EMBL/GenBank/DDBJ databases">
        <authorList>
            <person name="Gilroy R."/>
        </authorList>
    </citation>
    <scope>NUCLEOTIDE SEQUENCE</scope>
    <source>
        <strain evidence="9">ChiSjej4B22-9803</strain>
    </source>
</reference>
<comment type="caution">
    <text evidence="9">The sequence shown here is derived from an EMBL/GenBank/DDBJ whole genome shotgun (WGS) entry which is preliminary data.</text>
</comment>
<dbReference type="Pfam" id="PF16198">
    <property type="entry name" value="TruB_C_2"/>
    <property type="match status" value="1"/>
</dbReference>
<dbReference type="EC" id="5.4.99.25" evidence="5"/>
<dbReference type="NCBIfam" id="TIGR00431">
    <property type="entry name" value="TruB"/>
    <property type="match status" value="1"/>
</dbReference>
<dbReference type="Proteomes" id="UP000824111">
    <property type="component" value="Unassembled WGS sequence"/>
</dbReference>
<evidence type="ECO:0000256" key="3">
    <source>
        <dbReference type="ARBA" id="ARBA00022694"/>
    </source>
</evidence>
<evidence type="ECO:0000256" key="1">
    <source>
        <dbReference type="ARBA" id="ARBA00000385"/>
    </source>
</evidence>
<dbReference type="PANTHER" id="PTHR13767">
    <property type="entry name" value="TRNA-PSEUDOURIDINE SYNTHASE"/>
    <property type="match status" value="1"/>
</dbReference>
<accession>A0A9D1LTD0</accession>
<name>A0A9D1LTD0_9FIRM</name>
<proteinExistence type="inferred from homology"/>
<dbReference type="Pfam" id="PF01509">
    <property type="entry name" value="TruB_N"/>
    <property type="match status" value="1"/>
</dbReference>
<comment type="catalytic activity">
    <reaction evidence="1 5">
        <text>uridine(55) in tRNA = pseudouridine(55) in tRNA</text>
        <dbReference type="Rhea" id="RHEA:42532"/>
        <dbReference type="Rhea" id="RHEA-COMP:10101"/>
        <dbReference type="Rhea" id="RHEA-COMP:10102"/>
        <dbReference type="ChEBI" id="CHEBI:65314"/>
        <dbReference type="ChEBI" id="CHEBI:65315"/>
        <dbReference type="EC" id="5.4.99.25"/>
    </reaction>
</comment>
<dbReference type="FunFam" id="3.30.2350.10:FF:000011">
    <property type="entry name" value="tRNA pseudouridine synthase B"/>
    <property type="match status" value="1"/>
</dbReference>
<reference evidence="9" key="2">
    <citation type="journal article" date="2021" name="PeerJ">
        <title>Extensive microbial diversity within the chicken gut microbiome revealed by metagenomics and culture.</title>
        <authorList>
            <person name="Gilroy R."/>
            <person name="Ravi A."/>
            <person name="Getino M."/>
            <person name="Pursley I."/>
            <person name="Horton D.L."/>
            <person name="Alikhan N.F."/>
            <person name="Baker D."/>
            <person name="Gharbi K."/>
            <person name="Hall N."/>
            <person name="Watson M."/>
            <person name="Adriaenssens E.M."/>
            <person name="Foster-Nyarko E."/>
            <person name="Jarju S."/>
            <person name="Secka A."/>
            <person name="Antonio M."/>
            <person name="Oren A."/>
            <person name="Chaudhuri R.R."/>
            <person name="La Ragione R."/>
            <person name="Hildebrand F."/>
            <person name="Pallen M.J."/>
        </authorList>
    </citation>
    <scope>NUCLEOTIDE SEQUENCE</scope>
    <source>
        <strain evidence="9">ChiSjej4B22-9803</strain>
    </source>
</reference>
<dbReference type="GO" id="GO:0003723">
    <property type="term" value="F:RNA binding"/>
    <property type="evidence" value="ECO:0007669"/>
    <property type="project" value="InterPro"/>
</dbReference>
<dbReference type="GO" id="GO:1990481">
    <property type="term" value="P:mRNA pseudouridine synthesis"/>
    <property type="evidence" value="ECO:0007669"/>
    <property type="project" value="TreeGrafter"/>
</dbReference>
<sequence>MDGVIVVDKPYGKTSHDMVNLVRKLTGIKKVGHTGTLDPAATGVLPVCIGKATKAAELLTASDKAYRAELALGMTTDTLDADGEVLTEQPVLCTEQEIRAAVKSFEGMVEQTPPMYSAVKINGKKLYELAREGVEVKRKARIVHIYKIETVSIDMEQGLVTIDVECSKGTYIRTLCDDIGKKLGCGAYVNRLERTKSGMFDSSQCWTTARLWELKEQGCLEQAVTPVDALFAYPQVHVPEQMAQRIKNGNRIAYRGLAAGKYRVYDMEGRFLAIMEYDGAQLVLEKAFWS</sequence>
<keyword evidence="4 5" id="KW-0413">Isomerase</keyword>
<dbReference type="InterPro" id="IPR032819">
    <property type="entry name" value="TruB_C"/>
</dbReference>
<evidence type="ECO:0000259" key="8">
    <source>
        <dbReference type="Pfam" id="PF16198"/>
    </source>
</evidence>
<evidence type="ECO:0000313" key="9">
    <source>
        <dbReference type="EMBL" id="HIU47746.1"/>
    </source>
</evidence>
<dbReference type="Pfam" id="PF09157">
    <property type="entry name" value="TruB-C_2"/>
    <property type="match status" value="1"/>
</dbReference>
<evidence type="ECO:0000313" key="10">
    <source>
        <dbReference type="Proteomes" id="UP000824111"/>
    </source>
</evidence>
<dbReference type="CDD" id="cd21152">
    <property type="entry name" value="PUA_TruB_bacterial"/>
    <property type="match status" value="1"/>
</dbReference>
<dbReference type="InterPro" id="IPR020103">
    <property type="entry name" value="PsdUridine_synth_cat_dom_sf"/>
</dbReference>
<feature type="active site" description="Nucleophile" evidence="5">
    <location>
        <position position="38"/>
    </location>
</feature>
<evidence type="ECO:0000259" key="6">
    <source>
        <dbReference type="Pfam" id="PF01509"/>
    </source>
</evidence>
<dbReference type="AlphaFoldDB" id="A0A9D1LTD0"/>
<feature type="domain" description="tRNA pseudouridine synthase II TruB subfamily 1 C-terminal" evidence="7">
    <location>
        <begin position="234"/>
        <end position="273"/>
    </location>
</feature>
<dbReference type="CDD" id="cd02573">
    <property type="entry name" value="PseudoU_synth_EcTruB"/>
    <property type="match status" value="1"/>
</dbReference>
<dbReference type="SUPFAM" id="SSF55120">
    <property type="entry name" value="Pseudouridine synthase"/>
    <property type="match status" value="1"/>
</dbReference>
<comment type="function">
    <text evidence="5">Responsible for synthesis of pseudouridine from uracil-55 in the psi GC loop of transfer RNAs.</text>
</comment>
<evidence type="ECO:0000256" key="4">
    <source>
        <dbReference type="ARBA" id="ARBA00023235"/>
    </source>
</evidence>
<dbReference type="GO" id="GO:0160148">
    <property type="term" value="F:tRNA pseudouridine(55) synthase activity"/>
    <property type="evidence" value="ECO:0007669"/>
    <property type="project" value="UniProtKB-EC"/>
</dbReference>
<dbReference type="InterPro" id="IPR015240">
    <property type="entry name" value="tRNA_sdUridine_synth_fam1_C"/>
</dbReference>
<dbReference type="GO" id="GO:0031119">
    <property type="term" value="P:tRNA pseudouridine synthesis"/>
    <property type="evidence" value="ECO:0007669"/>
    <property type="project" value="UniProtKB-UniRule"/>
</dbReference>